<gene>
    <name evidence="1" type="ORF">BU16DRAFT_528935</name>
</gene>
<organism evidence="1 2">
    <name type="scientific">Lophium mytilinum</name>
    <dbReference type="NCBI Taxonomy" id="390894"/>
    <lineage>
        <taxon>Eukaryota</taxon>
        <taxon>Fungi</taxon>
        <taxon>Dikarya</taxon>
        <taxon>Ascomycota</taxon>
        <taxon>Pezizomycotina</taxon>
        <taxon>Dothideomycetes</taxon>
        <taxon>Pleosporomycetidae</taxon>
        <taxon>Mytilinidiales</taxon>
        <taxon>Mytilinidiaceae</taxon>
        <taxon>Lophium</taxon>
    </lineage>
</organism>
<dbReference type="EMBL" id="MU004193">
    <property type="protein sequence ID" value="KAF2492585.1"/>
    <property type="molecule type" value="Genomic_DNA"/>
</dbReference>
<protein>
    <submittedName>
        <fullName evidence="1">Uncharacterized protein</fullName>
    </submittedName>
</protein>
<accession>A0A6A6QJN9</accession>
<proteinExistence type="predicted"/>
<evidence type="ECO:0000313" key="1">
    <source>
        <dbReference type="EMBL" id="KAF2492585.1"/>
    </source>
</evidence>
<name>A0A6A6QJN9_9PEZI</name>
<dbReference type="Proteomes" id="UP000799750">
    <property type="component" value="Unassembled WGS sequence"/>
</dbReference>
<dbReference type="AlphaFoldDB" id="A0A6A6QJN9"/>
<keyword evidence="2" id="KW-1185">Reference proteome</keyword>
<evidence type="ECO:0000313" key="2">
    <source>
        <dbReference type="Proteomes" id="UP000799750"/>
    </source>
</evidence>
<reference evidence="1" key="1">
    <citation type="journal article" date="2020" name="Stud. Mycol.">
        <title>101 Dothideomycetes genomes: a test case for predicting lifestyles and emergence of pathogens.</title>
        <authorList>
            <person name="Haridas S."/>
            <person name="Albert R."/>
            <person name="Binder M."/>
            <person name="Bloem J."/>
            <person name="Labutti K."/>
            <person name="Salamov A."/>
            <person name="Andreopoulos B."/>
            <person name="Baker S."/>
            <person name="Barry K."/>
            <person name="Bills G."/>
            <person name="Bluhm B."/>
            <person name="Cannon C."/>
            <person name="Castanera R."/>
            <person name="Culley D."/>
            <person name="Daum C."/>
            <person name="Ezra D."/>
            <person name="Gonzalez J."/>
            <person name="Henrissat B."/>
            <person name="Kuo A."/>
            <person name="Liang C."/>
            <person name="Lipzen A."/>
            <person name="Lutzoni F."/>
            <person name="Magnuson J."/>
            <person name="Mondo S."/>
            <person name="Nolan M."/>
            <person name="Ohm R."/>
            <person name="Pangilinan J."/>
            <person name="Park H.-J."/>
            <person name="Ramirez L."/>
            <person name="Alfaro M."/>
            <person name="Sun H."/>
            <person name="Tritt A."/>
            <person name="Yoshinaga Y."/>
            <person name="Zwiers L.-H."/>
            <person name="Turgeon B."/>
            <person name="Goodwin S."/>
            <person name="Spatafora J."/>
            <person name="Crous P."/>
            <person name="Grigoriev I."/>
        </authorList>
    </citation>
    <scope>NUCLEOTIDE SEQUENCE</scope>
    <source>
        <strain evidence="1">CBS 269.34</strain>
    </source>
</reference>
<sequence>MIESSRDVSEVNLSPTLRICLDTAVVPSEALPNTIFFSTTSGTHGESIIMQEIPHDLASESRTSLATHCRC</sequence>